<gene>
    <name evidence="2" type="ORF">BRW65_21100</name>
</gene>
<keyword evidence="3" id="KW-1185">Reference proteome</keyword>
<organism evidence="2 3">
    <name type="scientific">Mycobacterium paraffinicum</name>
    <dbReference type="NCBI Taxonomy" id="53378"/>
    <lineage>
        <taxon>Bacteria</taxon>
        <taxon>Bacillati</taxon>
        <taxon>Actinomycetota</taxon>
        <taxon>Actinomycetes</taxon>
        <taxon>Mycobacteriales</taxon>
        <taxon>Mycobacteriaceae</taxon>
        <taxon>Mycobacterium</taxon>
    </lineage>
</organism>
<dbReference type="OrthoDB" id="4743356at2"/>
<feature type="region of interest" description="Disordered" evidence="1">
    <location>
        <begin position="1"/>
        <end position="20"/>
    </location>
</feature>
<sequence length="97" mass="10459">MWSRLRGSRGGGGAPGPRPLKQLIKQAEKATQVRRSGLDQVLTELKAHRDASPDAEVRSALAWLCNAVARFSHEPTAARGREVSLAAYEVNRILAAG</sequence>
<dbReference type="Proteomes" id="UP000186438">
    <property type="component" value="Unassembled WGS sequence"/>
</dbReference>
<proteinExistence type="predicted"/>
<comment type="caution">
    <text evidence="2">The sequence shown here is derived from an EMBL/GenBank/DDBJ whole genome shotgun (WGS) entry which is preliminary data.</text>
</comment>
<accession>A0A1Q4HQ19</accession>
<evidence type="ECO:0000313" key="3">
    <source>
        <dbReference type="Proteomes" id="UP000186438"/>
    </source>
</evidence>
<dbReference type="AlphaFoldDB" id="A0A1Q4HQ19"/>
<name>A0A1Q4HQ19_9MYCO</name>
<reference evidence="2 3" key="1">
    <citation type="submission" date="2016-11" db="EMBL/GenBank/DDBJ databases">
        <title>Genome sequences of unsequenced Mycobacteria.</title>
        <authorList>
            <person name="Greninger A.L."/>
            <person name="Fang F."/>
            <person name="Jerome K.R."/>
        </authorList>
    </citation>
    <scope>NUCLEOTIDE SEQUENCE [LARGE SCALE GENOMIC DNA]</scope>
    <source>
        <strain evidence="2 3">M11</strain>
    </source>
</reference>
<dbReference type="EMBL" id="MPNT01000023">
    <property type="protein sequence ID" value="OJZ70032.1"/>
    <property type="molecule type" value="Genomic_DNA"/>
</dbReference>
<protein>
    <submittedName>
        <fullName evidence="2">Uncharacterized protein</fullName>
    </submittedName>
</protein>
<evidence type="ECO:0000256" key="1">
    <source>
        <dbReference type="SAM" id="MobiDB-lite"/>
    </source>
</evidence>
<evidence type="ECO:0000313" key="2">
    <source>
        <dbReference type="EMBL" id="OJZ70032.1"/>
    </source>
</evidence>